<keyword evidence="1" id="KW-0645">Protease</keyword>
<organism evidence="6 7">
    <name type="scientific">Candidatus Chryseobacterium massiliense</name>
    <dbReference type="NCBI Taxonomy" id="204089"/>
    <lineage>
        <taxon>Bacteria</taxon>
        <taxon>Pseudomonadati</taxon>
        <taxon>Bacteroidota</taxon>
        <taxon>Flavobacteriia</taxon>
        <taxon>Flavobacteriales</taxon>
        <taxon>Weeksellaceae</taxon>
        <taxon>Chryseobacterium group</taxon>
        <taxon>Chryseobacterium</taxon>
    </lineage>
</organism>
<sequence>MKTVNDITIRFLDVYNYLLSSKKVNSSREFAEKIDISTSMMTEIIKGRTNAGINPIQKTVQEFSEIDGEWLLIGTGQMLKSKNKENLTLSDGKENGKVKGKEPKVKENLTNNIPSVITVDSLNRDNIVLVPQSLKAGYLEGYNDVSFISKLPSYRMPGLNNGIFRMFEIEGNSMYPTLPNKSFVVGQFVENWTKDIKNNQIYAIISNELEDGIVKRCINKIEKYNNLICKSDNKRQFPTQNINPSSIKEIWEIKLHLNFNLPDPADMYDQVIDLQGEVQSLKTVLKRANLLK</sequence>
<keyword evidence="7" id="KW-1185">Reference proteome</keyword>
<dbReference type="Gene3D" id="2.10.109.10">
    <property type="entry name" value="Umud Fragment, subunit A"/>
    <property type="match status" value="1"/>
</dbReference>
<dbReference type="PANTHER" id="PTHR40661">
    <property type="match status" value="1"/>
</dbReference>
<evidence type="ECO:0000256" key="3">
    <source>
        <dbReference type="ARBA" id="ARBA00023015"/>
    </source>
</evidence>
<dbReference type="EMBL" id="QNVU01000024">
    <property type="protein sequence ID" value="REC47843.1"/>
    <property type="molecule type" value="Genomic_DNA"/>
</dbReference>
<accession>A0A3D9B2M3</accession>
<dbReference type="AlphaFoldDB" id="A0A3D9B2M3"/>
<evidence type="ECO:0000256" key="2">
    <source>
        <dbReference type="ARBA" id="ARBA00022801"/>
    </source>
</evidence>
<keyword evidence="3" id="KW-0805">Transcription regulation</keyword>
<gene>
    <name evidence="6" type="ORF">DRF68_12440</name>
</gene>
<dbReference type="CDD" id="cd06462">
    <property type="entry name" value="Peptidase_S24_S26"/>
    <property type="match status" value="1"/>
</dbReference>
<proteinExistence type="predicted"/>
<evidence type="ECO:0000313" key="7">
    <source>
        <dbReference type="Proteomes" id="UP000256924"/>
    </source>
</evidence>
<evidence type="ECO:0000256" key="1">
    <source>
        <dbReference type="ARBA" id="ARBA00022670"/>
    </source>
</evidence>
<dbReference type="InterPro" id="IPR036286">
    <property type="entry name" value="LexA/Signal_pep-like_sf"/>
</dbReference>
<protein>
    <submittedName>
        <fullName evidence="6">Transcriptional regulator</fullName>
    </submittedName>
</protein>
<evidence type="ECO:0000256" key="5">
    <source>
        <dbReference type="ARBA" id="ARBA00023163"/>
    </source>
</evidence>
<dbReference type="InterPro" id="IPR019756">
    <property type="entry name" value="Pept_S26A_signal_pept_1_Ser-AS"/>
</dbReference>
<name>A0A3D9B2M3_9FLAO</name>
<dbReference type="SUPFAM" id="SSF51306">
    <property type="entry name" value="LexA/Signal peptidase"/>
    <property type="match status" value="1"/>
</dbReference>
<dbReference type="PROSITE" id="PS00501">
    <property type="entry name" value="SPASE_I_1"/>
    <property type="match status" value="1"/>
</dbReference>
<dbReference type="PANTHER" id="PTHR40661:SF3">
    <property type="entry name" value="FELS-1 PROPHAGE TRANSCRIPTIONAL REGULATOR"/>
    <property type="match status" value="1"/>
</dbReference>
<dbReference type="Proteomes" id="UP000256924">
    <property type="component" value="Unassembled WGS sequence"/>
</dbReference>
<dbReference type="GO" id="GO:0004252">
    <property type="term" value="F:serine-type endopeptidase activity"/>
    <property type="evidence" value="ECO:0007669"/>
    <property type="project" value="InterPro"/>
</dbReference>
<dbReference type="GO" id="GO:0016020">
    <property type="term" value="C:membrane"/>
    <property type="evidence" value="ECO:0007669"/>
    <property type="project" value="InterPro"/>
</dbReference>
<dbReference type="GO" id="GO:0006508">
    <property type="term" value="P:proteolysis"/>
    <property type="evidence" value="ECO:0007669"/>
    <property type="project" value="UniProtKB-KW"/>
</dbReference>
<evidence type="ECO:0000313" key="6">
    <source>
        <dbReference type="EMBL" id="REC47843.1"/>
    </source>
</evidence>
<reference evidence="6 7" key="1">
    <citation type="journal article" date="2004" name="Emerg. Infect. Dis.">
        <title>Amoebae-resisting bacteria isolated from human nasal swabs by amoebal coculture.</title>
        <authorList>
            <person name="Greub G."/>
            <person name="La Scola B."/>
            <person name="Raoult D."/>
        </authorList>
    </citation>
    <scope>NUCLEOTIDE SEQUENCE [LARGE SCALE GENOMIC DNA]</scope>
    <source>
        <strain evidence="6 7">CCUG 51329</strain>
    </source>
</reference>
<keyword evidence="5" id="KW-0804">Transcription</keyword>
<evidence type="ECO:0000256" key="4">
    <source>
        <dbReference type="ARBA" id="ARBA00023125"/>
    </source>
</evidence>
<comment type="caution">
    <text evidence="6">The sequence shown here is derived from an EMBL/GenBank/DDBJ whole genome shotgun (WGS) entry which is preliminary data.</text>
</comment>
<keyword evidence="2" id="KW-0378">Hydrolase</keyword>
<keyword evidence="4" id="KW-0238">DNA-binding</keyword>
<dbReference type="GO" id="GO:0003677">
    <property type="term" value="F:DNA binding"/>
    <property type="evidence" value="ECO:0007669"/>
    <property type="project" value="UniProtKB-KW"/>
</dbReference>
<dbReference type="RefSeq" id="WP_116098908.1">
    <property type="nucleotide sequence ID" value="NZ_QNVU01000024.1"/>
</dbReference>